<evidence type="ECO:0000256" key="7">
    <source>
        <dbReference type="ARBA" id="ARBA00022705"/>
    </source>
</evidence>
<comment type="function">
    <text evidence="10">Confers DNA tethering and processivity to DNA polymerases and other proteins. Acts as a clamp, forming a ring around DNA (a reaction catalyzed by the clamp-loading complex) which diffuses in an ATP-independent manner freely and bidirectionally along dsDNA. Initially characterized for its ability to contact the catalytic subunit of DNA polymerase III (Pol III), a complex, multichain enzyme responsible for most of the replicative synthesis in bacteria; Pol III exhibits 3'-5' exonuclease proofreading activity. The beta chain is required for initiation of replication as well as for processivity of DNA replication.</text>
</comment>
<dbReference type="Pfam" id="PF00712">
    <property type="entry name" value="DNA_pol3_beta"/>
    <property type="match status" value="1"/>
</dbReference>
<dbReference type="Proteomes" id="UP000318380">
    <property type="component" value="Unassembled WGS sequence"/>
</dbReference>
<dbReference type="GO" id="GO:0008408">
    <property type="term" value="F:3'-5' exonuclease activity"/>
    <property type="evidence" value="ECO:0007669"/>
    <property type="project" value="InterPro"/>
</dbReference>
<dbReference type="FunFam" id="3.10.150.10:FF:000005">
    <property type="entry name" value="Beta sliding clamp"/>
    <property type="match status" value="1"/>
</dbReference>
<evidence type="ECO:0000259" key="11">
    <source>
        <dbReference type="Pfam" id="PF00712"/>
    </source>
</evidence>
<keyword evidence="4 10" id="KW-0963">Cytoplasm</keyword>
<evidence type="ECO:0000256" key="5">
    <source>
        <dbReference type="ARBA" id="ARBA00022679"/>
    </source>
</evidence>
<feature type="domain" description="DNA polymerase III beta sliding clamp N-terminal" evidence="11">
    <location>
        <begin position="1"/>
        <end position="118"/>
    </location>
</feature>
<organism evidence="14 15">
    <name type="scientific">Kribbella amoyensis</name>
    <dbReference type="NCBI Taxonomy" id="996641"/>
    <lineage>
        <taxon>Bacteria</taxon>
        <taxon>Bacillati</taxon>
        <taxon>Actinomycetota</taxon>
        <taxon>Actinomycetes</taxon>
        <taxon>Propionibacteriales</taxon>
        <taxon>Kribbellaceae</taxon>
        <taxon>Kribbella</taxon>
    </lineage>
</organism>
<evidence type="ECO:0000256" key="3">
    <source>
        <dbReference type="ARBA" id="ARBA00021035"/>
    </source>
</evidence>
<keyword evidence="9" id="KW-0238">DNA-binding</keyword>
<evidence type="ECO:0000259" key="13">
    <source>
        <dbReference type="Pfam" id="PF02768"/>
    </source>
</evidence>
<dbReference type="PIRSF" id="PIRSF000804">
    <property type="entry name" value="DNA_pol_III_b"/>
    <property type="match status" value="1"/>
</dbReference>
<protein>
    <recommendedName>
        <fullName evidence="3 10">Beta sliding clamp</fullName>
    </recommendedName>
</protein>
<keyword evidence="6 10" id="KW-0548">Nucleotidyltransferase</keyword>
<dbReference type="NCBIfam" id="TIGR00663">
    <property type="entry name" value="dnan"/>
    <property type="match status" value="1"/>
</dbReference>
<proteinExistence type="inferred from homology"/>
<evidence type="ECO:0000256" key="2">
    <source>
        <dbReference type="ARBA" id="ARBA00010752"/>
    </source>
</evidence>
<evidence type="ECO:0000256" key="9">
    <source>
        <dbReference type="ARBA" id="ARBA00023125"/>
    </source>
</evidence>
<comment type="subunit">
    <text evidence="10">Forms a ring-shaped head-to-tail homodimer around DNA.</text>
</comment>
<feature type="domain" description="DNA polymerase III beta sliding clamp central" evidence="12">
    <location>
        <begin position="127"/>
        <end position="249"/>
    </location>
</feature>
<dbReference type="EMBL" id="VIVK01000001">
    <property type="protein sequence ID" value="TWD80596.1"/>
    <property type="molecule type" value="Genomic_DNA"/>
</dbReference>
<comment type="caution">
    <text evidence="14">The sequence shown here is derived from an EMBL/GenBank/DDBJ whole genome shotgun (WGS) entry which is preliminary data.</text>
</comment>
<dbReference type="GO" id="GO:0005737">
    <property type="term" value="C:cytoplasm"/>
    <property type="evidence" value="ECO:0007669"/>
    <property type="project" value="UniProtKB-SubCell"/>
</dbReference>
<dbReference type="OrthoDB" id="468978at2"/>
<dbReference type="InterPro" id="IPR001001">
    <property type="entry name" value="DNA_polIII_beta"/>
</dbReference>
<dbReference type="Pfam" id="PF02768">
    <property type="entry name" value="DNA_pol3_beta_3"/>
    <property type="match status" value="1"/>
</dbReference>
<dbReference type="Pfam" id="PF02767">
    <property type="entry name" value="DNA_pol3_beta_2"/>
    <property type="match status" value="1"/>
</dbReference>
<sequence length="381" mass="39985">MKFRVERDVLAESVAWAARSLPSRPSVPILAGLLVEAEEGQITLSGFDYETSVRVTVPAQVADTGRCLISGRLVADISKSLPNQPVDVAVDGPKAQVTCGTSRFTLQTLPTEEYPALPDLPAASGTVRSDVFAQAVSQVVTAAGREDTLPVLTGVRVEIEGPTISLLATDRYRLAIRELEWSPESPDASAAALVPARVLAETAKAMTGTEIVVSLAAPGSGDGIVGFEGQVSGGNRRATTRLLDGEFPKVRGIIPTDAAIATRVRLDTATLVEAVKRVALVAERNAPVRLTFSEDSVTLDAGSGDEAQASESIEARVVGDPVTVGFNPTYLLDGLGAIGTPVAHLAFTQATKPAELTGVADFDGEPISEFRYVLMPVRLNS</sequence>
<keyword evidence="15" id="KW-1185">Reference proteome</keyword>
<dbReference type="InterPro" id="IPR022634">
    <property type="entry name" value="DNA_polIII_beta_N"/>
</dbReference>
<dbReference type="GO" id="GO:0003677">
    <property type="term" value="F:DNA binding"/>
    <property type="evidence" value="ECO:0007669"/>
    <property type="project" value="UniProtKB-UniRule"/>
</dbReference>
<dbReference type="CDD" id="cd00140">
    <property type="entry name" value="beta_clamp"/>
    <property type="match status" value="1"/>
</dbReference>
<dbReference type="SMART" id="SM00480">
    <property type="entry name" value="POL3Bc"/>
    <property type="match status" value="1"/>
</dbReference>
<dbReference type="SUPFAM" id="SSF55979">
    <property type="entry name" value="DNA clamp"/>
    <property type="match status" value="3"/>
</dbReference>
<evidence type="ECO:0000313" key="15">
    <source>
        <dbReference type="Proteomes" id="UP000318380"/>
    </source>
</evidence>
<dbReference type="Gene3D" id="3.10.150.10">
    <property type="entry name" value="DNA Polymerase III, subunit A, domain 2"/>
    <property type="match status" value="3"/>
</dbReference>
<dbReference type="FunFam" id="3.10.150.10:FF:000001">
    <property type="entry name" value="Beta sliding clamp"/>
    <property type="match status" value="1"/>
</dbReference>
<dbReference type="PANTHER" id="PTHR30478:SF0">
    <property type="entry name" value="BETA SLIDING CLAMP"/>
    <property type="match status" value="1"/>
</dbReference>
<evidence type="ECO:0000313" key="14">
    <source>
        <dbReference type="EMBL" id="TWD80596.1"/>
    </source>
</evidence>
<comment type="similarity">
    <text evidence="2 10">Belongs to the beta sliding clamp family.</text>
</comment>
<evidence type="ECO:0000256" key="1">
    <source>
        <dbReference type="ARBA" id="ARBA00004496"/>
    </source>
</evidence>
<accession>A0A561BNY6</accession>
<dbReference type="AlphaFoldDB" id="A0A561BNY6"/>
<feature type="domain" description="DNA polymerase III beta sliding clamp C-terminal" evidence="13">
    <location>
        <begin position="253"/>
        <end position="365"/>
    </location>
</feature>
<dbReference type="InterPro" id="IPR046938">
    <property type="entry name" value="DNA_clamp_sf"/>
</dbReference>
<dbReference type="InterPro" id="IPR022635">
    <property type="entry name" value="DNA_polIII_beta_C"/>
</dbReference>
<keyword evidence="7 10" id="KW-0235">DNA replication</keyword>
<evidence type="ECO:0000259" key="12">
    <source>
        <dbReference type="Pfam" id="PF02767"/>
    </source>
</evidence>
<gene>
    <name evidence="14" type="ORF">FB561_1679</name>
</gene>
<keyword evidence="5 10" id="KW-0808">Transferase</keyword>
<dbReference type="GO" id="GO:0006271">
    <property type="term" value="P:DNA strand elongation involved in DNA replication"/>
    <property type="evidence" value="ECO:0007669"/>
    <property type="project" value="TreeGrafter"/>
</dbReference>
<dbReference type="GO" id="GO:0042802">
    <property type="term" value="F:identical protein binding"/>
    <property type="evidence" value="ECO:0007669"/>
    <property type="project" value="UniProtKB-ARBA"/>
</dbReference>
<keyword evidence="8 10" id="KW-0239">DNA-directed DNA polymerase</keyword>
<dbReference type="GO" id="GO:0009360">
    <property type="term" value="C:DNA polymerase III complex"/>
    <property type="evidence" value="ECO:0007669"/>
    <property type="project" value="InterPro"/>
</dbReference>
<dbReference type="GO" id="GO:0003887">
    <property type="term" value="F:DNA-directed DNA polymerase activity"/>
    <property type="evidence" value="ECO:0007669"/>
    <property type="project" value="UniProtKB-UniRule"/>
</dbReference>
<comment type="subcellular location">
    <subcellularLocation>
        <location evidence="1 10">Cytoplasm</location>
    </subcellularLocation>
</comment>
<dbReference type="RefSeq" id="WP_145804694.1">
    <property type="nucleotide sequence ID" value="NZ_VIVK01000001.1"/>
</dbReference>
<evidence type="ECO:0000256" key="10">
    <source>
        <dbReference type="PIRNR" id="PIRNR000804"/>
    </source>
</evidence>
<name>A0A561BNY6_9ACTN</name>
<reference evidence="14 15" key="1">
    <citation type="submission" date="2019-06" db="EMBL/GenBank/DDBJ databases">
        <title>Sequencing the genomes of 1000 actinobacteria strains.</title>
        <authorList>
            <person name="Klenk H.-P."/>
        </authorList>
    </citation>
    <scope>NUCLEOTIDE SEQUENCE [LARGE SCALE GENOMIC DNA]</scope>
    <source>
        <strain evidence="14 15">DSM 24683</strain>
    </source>
</reference>
<evidence type="ECO:0000256" key="6">
    <source>
        <dbReference type="ARBA" id="ARBA00022695"/>
    </source>
</evidence>
<evidence type="ECO:0000256" key="4">
    <source>
        <dbReference type="ARBA" id="ARBA00022490"/>
    </source>
</evidence>
<dbReference type="InterPro" id="IPR022637">
    <property type="entry name" value="DNA_polIII_beta_cen"/>
</dbReference>
<dbReference type="PANTHER" id="PTHR30478">
    <property type="entry name" value="DNA POLYMERASE III SUBUNIT BETA"/>
    <property type="match status" value="1"/>
</dbReference>
<evidence type="ECO:0000256" key="8">
    <source>
        <dbReference type="ARBA" id="ARBA00022932"/>
    </source>
</evidence>